<dbReference type="Pfam" id="PF14559">
    <property type="entry name" value="TPR_19"/>
    <property type="match status" value="1"/>
</dbReference>
<dbReference type="SUPFAM" id="SSF48452">
    <property type="entry name" value="TPR-like"/>
    <property type="match status" value="1"/>
</dbReference>
<evidence type="ECO:0000313" key="3">
    <source>
        <dbReference type="EMBL" id="HFJ53115.1"/>
    </source>
</evidence>
<dbReference type="InterPro" id="IPR019734">
    <property type="entry name" value="TPR_rpt"/>
</dbReference>
<dbReference type="AlphaFoldDB" id="A0A7C3EL92"/>
<protein>
    <submittedName>
        <fullName evidence="3">Tetratricopeptide repeat protein</fullName>
    </submittedName>
</protein>
<feature type="signal peptide" evidence="1">
    <location>
        <begin position="1"/>
        <end position="19"/>
    </location>
</feature>
<keyword evidence="1" id="KW-0732">Signal</keyword>
<dbReference type="EMBL" id="DSTU01000001">
    <property type="protein sequence ID" value="HFJ53115.1"/>
    <property type="molecule type" value="Genomic_DNA"/>
</dbReference>
<accession>A0A7C3EL92</accession>
<name>A0A7C3EL92_UNCW3</name>
<dbReference type="InterPro" id="IPR011990">
    <property type="entry name" value="TPR-like_helical_dom_sf"/>
</dbReference>
<feature type="chain" id="PRO_5039870619" evidence="1">
    <location>
        <begin position="20"/>
        <end position="555"/>
    </location>
</feature>
<dbReference type="EMBL" id="DSLG01000007">
    <property type="protein sequence ID" value="HEA87582.1"/>
    <property type="molecule type" value="Genomic_DNA"/>
</dbReference>
<sequence>MNTLIRILLLLPISLSTVAGQELFQAQQLEQAGQIETAFKLYLQALEKNPEQGPAIAGLVRTGVSLKKFDTLLVVLERLKPVARNQPDIELGIIEALFGLRRRSEAISRLERLLRSAPDRVMAAADLLTRVHEYALATRYLEPQVTTRFNPQLIDRLLTLYEQMGRFNAAANLIVQLANTDTSLQSDIARYLLQNIDRLRTWGRKAGRQNLLAELDKIRSPVLRVRARTQLLLGADRENDAARELLNAHQAGILNRTDLHQLAREWEQAGRDQTALIIYQQLGWRADAARTLRFQGKTEIALKLLQSDTTPDGLFEYAELLRQEKNDFRTAAAVYRRLLRLRPNDRNARLGLVAAFIGSGQLDSARNFLEQLDPPDDRVLFLRTKILLYQEKFDSLALAIEEFSRRYGDSPLFNDLLELNILTLSSSKKELAAIMFTLETGNYQEAYRQAARLRSGDELTVQQTLIITSEIFSRQHQYQSAIAVLDTLIKIFPKGELAPAALFRQLEIFQTGLNDTARAQRIAEQLIQEYPTSLYAPLARQRIIRESSTPSGTLH</sequence>
<proteinExistence type="predicted"/>
<organism evidence="3">
    <name type="scientific">candidate division WOR-3 bacterium</name>
    <dbReference type="NCBI Taxonomy" id="2052148"/>
    <lineage>
        <taxon>Bacteria</taxon>
        <taxon>Bacteria division WOR-3</taxon>
    </lineage>
</organism>
<dbReference type="Gene3D" id="1.25.40.10">
    <property type="entry name" value="Tetratricopeptide repeat domain"/>
    <property type="match status" value="3"/>
</dbReference>
<comment type="caution">
    <text evidence="3">The sequence shown here is derived from an EMBL/GenBank/DDBJ whole genome shotgun (WGS) entry which is preliminary data.</text>
</comment>
<dbReference type="Pfam" id="PF13174">
    <property type="entry name" value="TPR_6"/>
    <property type="match status" value="1"/>
</dbReference>
<gene>
    <name evidence="2" type="ORF">ENP94_06195</name>
    <name evidence="3" type="ORF">ENS16_00260</name>
</gene>
<evidence type="ECO:0000256" key="1">
    <source>
        <dbReference type="SAM" id="SignalP"/>
    </source>
</evidence>
<reference evidence="3" key="1">
    <citation type="journal article" date="2020" name="mSystems">
        <title>Genome- and Community-Level Interaction Insights into Carbon Utilization and Element Cycling Functions of Hydrothermarchaeota in Hydrothermal Sediment.</title>
        <authorList>
            <person name="Zhou Z."/>
            <person name="Liu Y."/>
            <person name="Xu W."/>
            <person name="Pan J."/>
            <person name="Luo Z.H."/>
            <person name="Li M."/>
        </authorList>
    </citation>
    <scope>NUCLEOTIDE SEQUENCE [LARGE SCALE GENOMIC DNA]</scope>
    <source>
        <strain evidence="2">SpSt-265</strain>
        <strain evidence="3">SpSt-465</strain>
    </source>
</reference>
<evidence type="ECO:0000313" key="2">
    <source>
        <dbReference type="EMBL" id="HEA87582.1"/>
    </source>
</evidence>